<accession>A0A4Y3NFM2</accession>
<dbReference type="Gene3D" id="3.40.50.2300">
    <property type="match status" value="1"/>
</dbReference>
<dbReference type="SUPFAM" id="SSF52172">
    <property type="entry name" value="CheY-like"/>
    <property type="match status" value="1"/>
</dbReference>
<dbReference type="GO" id="GO:0003677">
    <property type="term" value="F:DNA binding"/>
    <property type="evidence" value="ECO:0007669"/>
    <property type="project" value="UniProtKB-KW"/>
</dbReference>
<feature type="modified residue" description="4-aspartylphosphate" evidence="2">
    <location>
        <position position="63"/>
    </location>
</feature>
<dbReference type="SUPFAM" id="SSF46894">
    <property type="entry name" value="C-terminal effector domain of the bipartite response regulators"/>
    <property type="match status" value="1"/>
</dbReference>
<proteinExistence type="predicted"/>
<dbReference type="RefSeq" id="WP_170224970.1">
    <property type="nucleotide sequence ID" value="NZ_BAAAWK010000001.1"/>
</dbReference>
<evidence type="ECO:0000256" key="1">
    <source>
        <dbReference type="ARBA" id="ARBA00023125"/>
    </source>
</evidence>
<organism evidence="4 5">
    <name type="scientific">Paenarthrobacter aurescens</name>
    <name type="common">Arthrobacter aurescens</name>
    <dbReference type="NCBI Taxonomy" id="43663"/>
    <lineage>
        <taxon>Bacteria</taxon>
        <taxon>Bacillati</taxon>
        <taxon>Actinomycetota</taxon>
        <taxon>Actinomycetes</taxon>
        <taxon>Micrococcales</taxon>
        <taxon>Micrococcaceae</taxon>
        <taxon>Paenarthrobacter</taxon>
    </lineage>
</organism>
<evidence type="ECO:0000313" key="4">
    <source>
        <dbReference type="EMBL" id="GEB20502.1"/>
    </source>
</evidence>
<dbReference type="Pfam" id="PF00072">
    <property type="entry name" value="Response_reg"/>
    <property type="match status" value="1"/>
</dbReference>
<dbReference type="PROSITE" id="PS50110">
    <property type="entry name" value="RESPONSE_REGULATORY"/>
    <property type="match status" value="1"/>
</dbReference>
<dbReference type="InterPro" id="IPR016032">
    <property type="entry name" value="Sig_transdc_resp-reg_C-effctor"/>
</dbReference>
<dbReference type="InterPro" id="IPR051015">
    <property type="entry name" value="EvgA-like"/>
</dbReference>
<dbReference type="InterPro" id="IPR001789">
    <property type="entry name" value="Sig_transdc_resp-reg_receiver"/>
</dbReference>
<comment type="caution">
    <text evidence="4">The sequence shown here is derived from an EMBL/GenBank/DDBJ whole genome shotgun (WGS) entry which is preliminary data.</text>
</comment>
<dbReference type="GO" id="GO:0006355">
    <property type="term" value="P:regulation of DNA-templated transcription"/>
    <property type="evidence" value="ECO:0007669"/>
    <property type="project" value="InterPro"/>
</dbReference>
<name>A0A4Y3NFM2_PAEAU</name>
<reference evidence="4 5" key="1">
    <citation type="submission" date="2019-06" db="EMBL/GenBank/DDBJ databases">
        <title>Whole genome shotgun sequence of Paenarthrobacter aurescens NBRC 12136.</title>
        <authorList>
            <person name="Hosoyama A."/>
            <person name="Uohara A."/>
            <person name="Ohji S."/>
            <person name="Ichikawa N."/>
        </authorList>
    </citation>
    <scope>NUCLEOTIDE SEQUENCE [LARGE SCALE GENOMIC DNA]</scope>
    <source>
        <strain evidence="4 5">NBRC 12136</strain>
    </source>
</reference>
<keyword evidence="5" id="KW-1185">Reference proteome</keyword>
<keyword evidence="2" id="KW-0597">Phosphoprotein</keyword>
<dbReference type="GeneID" id="97300024"/>
<sequence>MLRYPVSRPTVEVDIVEDHAVLREGLAEWLQANAPEISVVGRYGSWAEAAGNLGALSDVVILDVLLGDQIPLRAKIQAILSSGPQVVVCSSVVDPAVIRQAITAGALAYIPKTAAAAVVEAAVRKAAQGLAYITAEVASAMEAAESGPQLSAREHQVVSVYLGGVAGTMGETAHVLGISVDGVKKHLASVRRKFQDGQEPLTRLALRERLVSGGWLVEDQSRQTPES</sequence>
<keyword evidence="1" id="KW-0238">DNA-binding</keyword>
<evidence type="ECO:0000313" key="5">
    <source>
        <dbReference type="Proteomes" id="UP000317715"/>
    </source>
</evidence>
<dbReference type="SMART" id="SM00448">
    <property type="entry name" value="REC"/>
    <property type="match status" value="1"/>
</dbReference>
<dbReference type="PANTHER" id="PTHR45566:SF2">
    <property type="entry name" value="NARL SUBFAMILY"/>
    <property type="match status" value="1"/>
</dbReference>
<dbReference type="PANTHER" id="PTHR45566">
    <property type="entry name" value="HTH-TYPE TRANSCRIPTIONAL REGULATOR YHJB-RELATED"/>
    <property type="match status" value="1"/>
</dbReference>
<gene>
    <name evidence="4" type="ORF">AAU01_32570</name>
</gene>
<dbReference type="AlphaFoldDB" id="A0A4Y3NFM2"/>
<evidence type="ECO:0000256" key="2">
    <source>
        <dbReference type="PROSITE-ProRule" id="PRU00169"/>
    </source>
</evidence>
<dbReference type="GO" id="GO:0000160">
    <property type="term" value="P:phosphorelay signal transduction system"/>
    <property type="evidence" value="ECO:0007669"/>
    <property type="project" value="InterPro"/>
</dbReference>
<dbReference type="InterPro" id="IPR011006">
    <property type="entry name" value="CheY-like_superfamily"/>
</dbReference>
<feature type="domain" description="Response regulatory" evidence="3">
    <location>
        <begin position="12"/>
        <end position="127"/>
    </location>
</feature>
<protein>
    <recommendedName>
        <fullName evidence="3">Response regulatory domain-containing protein</fullName>
    </recommendedName>
</protein>
<dbReference type="EMBL" id="BJMD01000022">
    <property type="protein sequence ID" value="GEB20502.1"/>
    <property type="molecule type" value="Genomic_DNA"/>
</dbReference>
<evidence type="ECO:0000259" key="3">
    <source>
        <dbReference type="PROSITE" id="PS50110"/>
    </source>
</evidence>
<dbReference type="Proteomes" id="UP000317715">
    <property type="component" value="Unassembled WGS sequence"/>
</dbReference>